<dbReference type="Pfam" id="PF01841">
    <property type="entry name" value="Transglut_core"/>
    <property type="match status" value="1"/>
</dbReference>
<protein>
    <submittedName>
        <fullName evidence="2">Transglutaminase</fullName>
    </submittedName>
</protein>
<dbReference type="SUPFAM" id="SSF54001">
    <property type="entry name" value="Cysteine proteinases"/>
    <property type="match status" value="1"/>
</dbReference>
<dbReference type="EMBL" id="MASQ01000095">
    <property type="protein sequence ID" value="OCB02446.1"/>
    <property type="molecule type" value="Genomic_DNA"/>
</dbReference>
<feature type="domain" description="Transglutaminase-like" evidence="1">
    <location>
        <begin position="36"/>
        <end position="135"/>
    </location>
</feature>
<reference evidence="2 3" key="1">
    <citation type="submission" date="2016-07" db="EMBL/GenBank/DDBJ databases">
        <title>Draft genome of a psychrotolerant acidophile Acidithiobacillus ferrivorans strain YL15.</title>
        <authorList>
            <person name="Peng T."/>
            <person name="Ma L."/>
            <person name="Nan M."/>
            <person name="An N."/>
            <person name="Wang M."/>
            <person name="Qiu G."/>
            <person name="Zeng W."/>
        </authorList>
    </citation>
    <scope>NUCLEOTIDE SEQUENCE [LARGE SCALE GENOMIC DNA]</scope>
    <source>
        <strain evidence="2 3">YL15</strain>
    </source>
</reference>
<evidence type="ECO:0000313" key="3">
    <source>
        <dbReference type="Proteomes" id="UP000093129"/>
    </source>
</evidence>
<organism evidence="2 3">
    <name type="scientific">Acidithiobacillus ferrivorans</name>
    <dbReference type="NCBI Taxonomy" id="160808"/>
    <lineage>
        <taxon>Bacteria</taxon>
        <taxon>Pseudomonadati</taxon>
        <taxon>Pseudomonadota</taxon>
        <taxon>Acidithiobacillia</taxon>
        <taxon>Acidithiobacillales</taxon>
        <taxon>Acidithiobacillaceae</taxon>
        <taxon>Acidithiobacillus</taxon>
    </lineage>
</organism>
<dbReference type="AlphaFoldDB" id="A0A1B9BXK4"/>
<sequence>MKPAKFDTQPSPHFLMKSATVDYTHADIRKLVSALSSDDPTATARRCFEWVRDHIEHSMDFHREEVTCAASDVLQQGTGLCTAKSHLLVALWRANQIPAGFCYQRLTLDGPNPPYCTHGFTAVWLDDRGWYRCDARGNSKPGIHCEFTPGQENLAFPTMYNGEQIYPDVWAEPWPDLLAAMEKLQNISQYRSHPIDACPPAADLCVAVGC</sequence>
<dbReference type="PANTHER" id="PTHR33490:SF3">
    <property type="entry name" value="CONSERVED INTEGRAL MEMBRANE PROTEIN"/>
    <property type="match status" value="1"/>
</dbReference>
<name>A0A1B9BXK4_9PROT</name>
<gene>
    <name evidence="2" type="ORF">BBC27_12875</name>
</gene>
<dbReference type="RefSeq" id="WP_065413558.1">
    <property type="nucleotide sequence ID" value="NZ_MASQ01000095.1"/>
</dbReference>
<evidence type="ECO:0000259" key="1">
    <source>
        <dbReference type="Pfam" id="PF01841"/>
    </source>
</evidence>
<dbReference type="InterPro" id="IPR002931">
    <property type="entry name" value="Transglutaminase-like"/>
</dbReference>
<comment type="caution">
    <text evidence="2">The sequence shown here is derived from an EMBL/GenBank/DDBJ whole genome shotgun (WGS) entry which is preliminary data.</text>
</comment>
<proteinExistence type="predicted"/>
<dbReference type="Gene3D" id="3.10.620.30">
    <property type="match status" value="1"/>
</dbReference>
<evidence type="ECO:0000313" key="2">
    <source>
        <dbReference type="EMBL" id="OCB02446.1"/>
    </source>
</evidence>
<accession>A0A1B9BXK4</accession>
<dbReference type="Proteomes" id="UP000093129">
    <property type="component" value="Unassembled WGS sequence"/>
</dbReference>
<dbReference type="InterPro" id="IPR038765">
    <property type="entry name" value="Papain-like_cys_pep_sf"/>
</dbReference>
<dbReference type="PANTHER" id="PTHR33490">
    <property type="entry name" value="BLR5614 PROTEIN-RELATED"/>
    <property type="match status" value="1"/>
</dbReference>